<dbReference type="InterPro" id="IPR008880">
    <property type="entry name" value="Trigger_fac_C"/>
</dbReference>
<keyword evidence="8" id="KW-0131">Cell cycle</keyword>
<dbReference type="EMBL" id="DWVS01000215">
    <property type="protein sequence ID" value="HJC88111.1"/>
    <property type="molecule type" value="Genomic_DNA"/>
</dbReference>
<dbReference type="GO" id="GO:0006457">
    <property type="term" value="P:protein folding"/>
    <property type="evidence" value="ECO:0007669"/>
    <property type="project" value="InterPro"/>
</dbReference>
<evidence type="ECO:0000256" key="10">
    <source>
        <dbReference type="PROSITE-ProRule" id="PRU00277"/>
    </source>
</evidence>
<feature type="signal peptide" evidence="12">
    <location>
        <begin position="1"/>
        <end position="28"/>
    </location>
</feature>
<evidence type="ECO:0000256" key="5">
    <source>
        <dbReference type="ARBA" id="ARBA00023110"/>
    </source>
</evidence>
<comment type="function">
    <text evidence="9">Involved in protein export. Acts as a chaperone by maintaining the newly synthesized protein in an open conformation. Functions as a peptidyl-prolyl cis-trans isomerase.</text>
</comment>
<feature type="region of interest" description="Disordered" evidence="11">
    <location>
        <begin position="380"/>
        <end position="425"/>
    </location>
</feature>
<evidence type="ECO:0000256" key="2">
    <source>
        <dbReference type="ARBA" id="ARBA00004496"/>
    </source>
</evidence>
<dbReference type="InterPro" id="IPR001179">
    <property type="entry name" value="PPIase_FKBP_dom"/>
</dbReference>
<reference evidence="14" key="1">
    <citation type="journal article" date="2021" name="PeerJ">
        <title>Extensive microbial diversity within the chicken gut microbiome revealed by metagenomics and culture.</title>
        <authorList>
            <person name="Gilroy R."/>
            <person name="Ravi A."/>
            <person name="Getino M."/>
            <person name="Pursley I."/>
            <person name="Horton D.L."/>
            <person name="Alikhan N.F."/>
            <person name="Baker D."/>
            <person name="Gharbi K."/>
            <person name="Hall N."/>
            <person name="Watson M."/>
            <person name="Adriaenssens E.M."/>
            <person name="Foster-Nyarko E."/>
            <person name="Jarju S."/>
            <person name="Secka A."/>
            <person name="Antonio M."/>
            <person name="Oren A."/>
            <person name="Chaudhuri R.R."/>
            <person name="La Ragione R."/>
            <person name="Hildebrand F."/>
            <person name="Pallen M.J."/>
        </authorList>
    </citation>
    <scope>NUCLEOTIDE SEQUENCE</scope>
    <source>
        <strain evidence="14">ChiBcec1-1630</strain>
    </source>
</reference>
<keyword evidence="4" id="KW-0132">Cell division</keyword>
<dbReference type="Pfam" id="PF00254">
    <property type="entry name" value="FKBP_C"/>
    <property type="match status" value="1"/>
</dbReference>
<evidence type="ECO:0000256" key="7">
    <source>
        <dbReference type="ARBA" id="ARBA00023235"/>
    </source>
</evidence>
<proteinExistence type="inferred from homology"/>
<dbReference type="SUPFAM" id="SSF109998">
    <property type="entry name" value="Triger factor/SurA peptide-binding domain-like"/>
    <property type="match status" value="1"/>
</dbReference>
<dbReference type="NCBIfam" id="TIGR00115">
    <property type="entry name" value="tig"/>
    <property type="match status" value="1"/>
</dbReference>
<dbReference type="GO" id="GO:0051301">
    <property type="term" value="P:cell division"/>
    <property type="evidence" value="ECO:0007669"/>
    <property type="project" value="UniProtKB-KW"/>
</dbReference>
<dbReference type="Proteomes" id="UP000823922">
    <property type="component" value="Unassembled WGS sequence"/>
</dbReference>
<protein>
    <recommendedName>
        <fullName evidence="10">peptidylprolyl isomerase</fullName>
        <ecNumber evidence="10">5.2.1.8</ecNumber>
    </recommendedName>
</protein>
<dbReference type="PROSITE" id="PS50059">
    <property type="entry name" value="FKBP_PPIASE"/>
    <property type="match status" value="1"/>
</dbReference>
<evidence type="ECO:0000313" key="15">
    <source>
        <dbReference type="Proteomes" id="UP000823922"/>
    </source>
</evidence>
<keyword evidence="12" id="KW-0732">Signal</keyword>
<evidence type="ECO:0000256" key="12">
    <source>
        <dbReference type="SAM" id="SignalP"/>
    </source>
</evidence>
<evidence type="ECO:0000256" key="4">
    <source>
        <dbReference type="ARBA" id="ARBA00022618"/>
    </source>
</evidence>
<evidence type="ECO:0000256" key="6">
    <source>
        <dbReference type="ARBA" id="ARBA00023186"/>
    </source>
</evidence>
<dbReference type="AlphaFoldDB" id="A0A9D2QIC6"/>
<dbReference type="Gene3D" id="3.10.50.40">
    <property type="match status" value="1"/>
</dbReference>
<evidence type="ECO:0000256" key="3">
    <source>
        <dbReference type="ARBA" id="ARBA00005464"/>
    </source>
</evidence>
<reference evidence="14" key="2">
    <citation type="submission" date="2021-04" db="EMBL/GenBank/DDBJ databases">
        <authorList>
            <person name="Gilroy R."/>
        </authorList>
    </citation>
    <scope>NUCLEOTIDE SEQUENCE</scope>
    <source>
        <strain evidence="14">ChiBcec1-1630</strain>
    </source>
</reference>
<name>A0A9D2QIC6_9FIRM</name>
<evidence type="ECO:0000259" key="13">
    <source>
        <dbReference type="PROSITE" id="PS50059"/>
    </source>
</evidence>
<dbReference type="InterPro" id="IPR046357">
    <property type="entry name" value="PPIase_dom_sf"/>
</dbReference>
<gene>
    <name evidence="14" type="primary">tig</name>
    <name evidence="14" type="ORF">H9926_08865</name>
</gene>
<feature type="domain" description="PPIase FKBP-type" evidence="13">
    <location>
        <begin position="116"/>
        <end position="198"/>
    </location>
</feature>
<dbReference type="GO" id="GO:0005737">
    <property type="term" value="C:cytoplasm"/>
    <property type="evidence" value="ECO:0007669"/>
    <property type="project" value="UniProtKB-SubCell"/>
</dbReference>
<organism evidence="14 15">
    <name type="scientific">Candidatus Eisenbergiella intestinigallinarum</name>
    <dbReference type="NCBI Taxonomy" id="2838549"/>
    <lineage>
        <taxon>Bacteria</taxon>
        <taxon>Bacillati</taxon>
        <taxon>Bacillota</taxon>
        <taxon>Clostridia</taxon>
        <taxon>Lachnospirales</taxon>
        <taxon>Lachnospiraceae</taxon>
        <taxon>Eisenbergiella</taxon>
    </lineage>
</organism>
<dbReference type="PROSITE" id="PS51257">
    <property type="entry name" value="PROKAR_LIPOPROTEIN"/>
    <property type="match status" value="1"/>
</dbReference>
<comment type="similarity">
    <text evidence="3">Belongs to the FKBP-type PPIase family. Tig subfamily.</text>
</comment>
<dbReference type="EC" id="5.2.1.8" evidence="10"/>
<dbReference type="GO" id="GO:0003755">
    <property type="term" value="F:peptidyl-prolyl cis-trans isomerase activity"/>
    <property type="evidence" value="ECO:0007669"/>
    <property type="project" value="UniProtKB-KW"/>
</dbReference>
<feature type="compositionally biased region" description="Polar residues" evidence="11">
    <location>
        <begin position="29"/>
        <end position="40"/>
    </location>
</feature>
<accession>A0A9D2QIC6</accession>
<dbReference type="InterPro" id="IPR037041">
    <property type="entry name" value="Trigger_fac_C_sf"/>
</dbReference>
<feature type="compositionally biased region" description="Low complexity" evidence="11">
    <location>
        <begin position="391"/>
        <end position="403"/>
    </location>
</feature>
<keyword evidence="6" id="KW-0143">Chaperone</keyword>
<evidence type="ECO:0000256" key="8">
    <source>
        <dbReference type="ARBA" id="ARBA00023306"/>
    </source>
</evidence>
<comment type="subcellular location">
    <subcellularLocation>
        <location evidence="2">Cytoplasm</location>
    </subcellularLocation>
</comment>
<comment type="catalytic activity">
    <reaction evidence="1 10">
        <text>[protein]-peptidylproline (omega=180) = [protein]-peptidylproline (omega=0)</text>
        <dbReference type="Rhea" id="RHEA:16237"/>
        <dbReference type="Rhea" id="RHEA-COMP:10747"/>
        <dbReference type="Rhea" id="RHEA-COMP:10748"/>
        <dbReference type="ChEBI" id="CHEBI:83833"/>
        <dbReference type="ChEBI" id="CHEBI:83834"/>
        <dbReference type="EC" id="5.2.1.8"/>
    </reaction>
</comment>
<dbReference type="InterPro" id="IPR005215">
    <property type="entry name" value="Trig_fac"/>
</dbReference>
<dbReference type="Gene3D" id="1.10.3120.10">
    <property type="entry name" value="Trigger factor, C-terminal domain"/>
    <property type="match status" value="1"/>
</dbReference>
<feature type="chain" id="PRO_5038538068" description="peptidylprolyl isomerase" evidence="12">
    <location>
        <begin position="29"/>
        <end position="425"/>
    </location>
</feature>
<dbReference type="GO" id="GO:0015031">
    <property type="term" value="P:protein transport"/>
    <property type="evidence" value="ECO:0007669"/>
    <property type="project" value="InterPro"/>
</dbReference>
<sequence length="425" mass="45876">MKKFIAKAALPLAGAALWGALMTGCGNADTDTAETTQESMAESETGTEAGTEDYGPEAYLSGINVADYVTLGEYKGIEVSVDAPVVTDEYLDSYIDYVLQSNMVTTEITDRPVEEGDIVNIDYEGKIDGVAFDGGTAQGYDLTIGSGTFIDGFEDGLIGAETGETVDVNVTFPENYQGEEVAGKDAVFTVTVNSISVETLPELTDEFVQGLDVGVNTVEEYRQYAYDLLMEEEQATHDSNAEIAVLEAVMAGSQIQDPPEDMTNRYYNRIIDNMTYYASLYGYDLETFLSMQGTSEDAIRESAAQAGQEIIVMQAIADAEGLSVTDEELDAEIETNAGSLGYDDVEEYRASLDVEGYREYMMSEKVLNFLLENAVVTDVEPETEAAEAETAETAAEETQAAETETAETESTAETETQATETGSES</sequence>
<dbReference type="FunFam" id="3.10.50.40:FF:000001">
    <property type="entry name" value="Trigger factor"/>
    <property type="match status" value="1"/>
</dbReference>
<evidence type="ECO:0000256" key="9">
    <source>
        <dbReference type="ARBA" id="ARBA00024849"/>
    </source>
</evidence>
<feature type="compositionally biased region" description="Low complexity" evidence="11">
    <location>
        <begin position="413"/>
        <end position="425"/>
    </location>
</feature>
<evidence type="ECO:0000256" key="1">
    <source>
        <dbReference type="ARBA" id="ARBA00000971"/>
    </source>
</evidence>
<dbReference type="Pfam" id="PF05698">
    <property type="entry name" value="Trigger_C"/>
    <property type="match status" value="1"/>
</dbReference>
<comment type="caution">
    <text evidence="14">The sequence shown here is derived from an EMBL/GenBank/DDBJ whole genome shotgun (WGS) entry which is preliminary data.</text>
</comment>
<dbReference type="SUPFAM" id="SSF54534">
    <property type="entry name" value="FKBP-like"/>
    <property type="match status" value="1"/>
</dbReference>
<evidence type="ECO:0000256" key="11">
    <source>
        <dbReference type="SAM" id="MobiDB-lite"/>
    </source>
</evidence>
<feature type="region of interest" description="Disordered" evidence="11">
    <location>
        <begin position="29"/>
        <end position="54"/>
    </location>
</feature>
<keyword evidence="7 10" id="KW-0413">Isomerase</keyword>
<feature type="compositionally biased region" description="Acidic residues" evidence="11">
    <location>
        <begin position="380"/>
        <end position="390"/>
    </location>
</feature>
<evidence type="ECO:0000313" key="14">
    <source>
        <dbReference type="EMBL" id="HJC88111.1"/>
    </source>
</evidence>
<keyword evidence="5 10" id="KW-0697">Rotamase</keyword>
<dbReference type="InterPro" id="IPR027304">
    <property type="entry name" value="Trigger_fact/SurA_dom_sf"/>
</dbReference>